<feature type="compositionally biased region" description="Basic and acidic residues" evidence="1">
    <location>
        <begin position="126"/>
        <end position="148"/>
    </location>
</feature>
<evidence type="ECO:0000313" key="2">
    <source>
        <dbReference type="EMBL" id="KAF6717688.1"/>
    </source>
</evidence>
<dbReference type="Proteomes" id="UP000646548">
    <property type="component" value="Unassembled WGS sequence"/>
</dbReference>
<reference evidence="2" key="1">
    <citation type="journal article" name="BMC Genomics">
        <title>Long-read sequencing and de novo genome assembly of marine medaka (Oryzias melastigma).</title>
        <authorList>
            <person name="Liang P."/>
            <person name="Saqib H.S.A."/>
            <person name="Ni X."/>
            <person name="Shen Y."/>
        </authorList>
    </citation>
    <scope>NUCLEOTIDE SEQUENCE</scope>
    <source>
        <strain evidence="2">Bigg-433</strain>
    </source>
</reference>
<accession>A0A834BQB2</accession>
<dbReference type="AlphaFoldDB" id="A0A834BQB2"/>
<proteinExistence type="predicted"/>
<organism evidence="2 3">
    <name type="scientific">Oryzias melastigma</name>
    <name type="common">Marine medaka</name>
    <dbReference type="NCBI Taxonomy" id="30732"/>
    <lineage>
        <taxon>Eukaryota</taxon>
        <taxon>Metazoa</taxon>
        <taxon>Chordata</taxon>
        <taxon>Craniata</taxon>
        <taxon>Vertebrata</taxon>
        <taxon>Euteleostomi</taxon>
        <taxon>Actinopterygii</taxon>
        <taxon>Neopterygii</taxon>
        <taxon>Teleostei</taxon>
        <taxon>Neoteleostei</taxon>
        <taxon>Acanthomorphata</taxon>
        <taxon>Ovalentaria</taxon>
        <taxon>Atherinomorphae</taxon>
        <taxon>Beloniformes</taxon>
        <taxon>Adrianichthyidae</taxon>
        <taxon>Oryziinae</taxon>
        <taxon>Oryzias</taxon>
    </lineage>
</organism>
<protein>
    <submittedName>
        <fullName evidence="2">Uncharacterized protein</fullName>
    </submittedName>
</protein>
<name>A0A834BQB2_ORYME</name>
<gene>
    <name evidence="2" type="ORF">FQA47_005695</name>
</gene>
<evidence type="ECO:0000256" key="1">
    <source>
        <dbReference type="SAM" id="MobiDB-lite"/>
    </source>
</evidence>
<feature type="region of interest" description="Disordered" evidence="1">
    <location>
        <begin position="119"/>
        <end position="148"/>
    </location>
</feature>
<comment type="caution">
    <text evidence="2">The sequence shown here is derived from an EMBL/GenBank/DDBJ whole genome shotgun (WGS) entry which is preliminary data.</text>
</comment>
<sequence length="245" mass="26666">MRGGLDQCRTFPRTDPMSEENLSLSLHIQTSVCFRNSFPSEADSAGLLLSRRCTLPFSLRTGSGQTRIVSSQTDLCDVRVQSGSSQGIGPPNFSMVSRTNCRWSRKEVTDTRRIRASSALHLLKQRGPDHEKMKAVQAEEGRGAEPHTDSVLPLTLRCLLIPPLLGSLSGDKDLRAMVASPGDGNGTSRELQGGQGEPEQKPKPQRECGVYFTGQDSFSAEQSRAVDLLLRHAVTVTSQNQTTVG</sequence>
<feature type="region of interest" description="Disordered" evidence="1">
    <location>
        <begin position="175"/>
        <end position="214"/>
    </location>
</feature>
<dbReference type="EMBL" id="WKFB01000815">
    <property type="protein sequence ID" value="KAF6717688.1"/>
    <property type="molecule type" value="Genomic_DNA"/>
</dbReference>
<evidence type="ECO:0000313" key="3">
    <source>
        <dbReference type="Proteomes" id="UP000646548"/>
    </source>
</evidence>